<evidence type="ECO:0000313" key="1">
    <source>
        <dbReference type="EMBL" id="MFD1164368.1"/>
    </source>
</evidence>
<dbReference type="Proteomes" id="UP001597205">
    <property type="component" value="Unassembled WGS sequence"/>
</dbReference>
<accession>A0ABW3RI04</accession>
<reference evidence="2" key="1">
    <citation type="journal article" date="2019" name="Int. J. Syst. Evol. Microbiol.">
        <title>The Global Catalogue of Microorganisms (GCM) 10K type strain sequencing project: providing services to taxonomists for standard genome sequencing and annotation.</title>
        <authorList>
            <consortium name="The Broad Institute Genomics Platform"/>
            <consortium name="The Broad Institute Genome Sequencing Center for Infectious Disease"/>
            <person name="Wu L."/>
            <person name="Ma J."/>
        </authorList>
    </citation>
    <scope>NUCLEOTIDE SEQUENCE [LARGE SCALE GENOMIC DNA]</scope>
    <source>
        <strain evidence="2">CCUG 52468</strain>
    </source>
</reference>
<proteinExistence type="predicted"/>
<gene>
    <name evidence="1" type="ORF">ACFQ2C_01985</name>
</gene>
<keyword evidence="2" id="KW-1185">Reference proteome</keyword>
<dbReference type="EMBL" id="JBHTKY010000001">
    <property type="protein sequence ID" value="MFD1164368.1"/>
    <property type="molecule type" value="Genomic_DNA"/>
</dbReference>
<organism evidence="1 2">
    <name type="scientific">Sphingobacterium daejeonense</name>
    <dbReference type="NCBI Taxonomy" id="371142"/>
    <lineage>
        <taxon>Bacteria</taxon>
        <taxon>Pseudomonadati</taxon>
        <taxon>Bacteroidota</taxon>
        <taxon>Sphingobacteriia</taxon>
        <taxon>Sphingobacteriales</taxon>
        <taxon>Sphingobacteriaceae</taxon>
        <taxon>Sphingobacterium</taxon>
    </lineage>
</organism>
<name>A0ABW3RI04_9SPHI</name>
<protein>
    <submittedName>
        <fullName evidence="1">Uncharacterized protein</fullName>
    </submittedName>
</protein>
<evidence type="ECO:0000313" key="2">
    <source>
        <dbReference type="Proteomes" id="UP001597205"/>
    </source>
</evidence>
<dbReference type="RefSeq" id="WP_380894555.1">
    <property type="nucleotide sequence ID" value="NZ_JBHTKY010000001.1"/>
</dbReference>
<sequence>MIYNLNFFTQYGQFYVVDKGTDGETDDLEFWSDAALHERLACENGILGVSIENDYCTVMGEMEILNNPPVNEDSNADHIVEASIEIKSGTLEIQDCPLSSVIQTVALENGYYRVRVSSYNLDEAYQGVDDQMPIDRYRIEIWKESFSARKVLKQWISNY</sequence>
<comment type="caution">
    <text evidence="1">The sequence shown here is derived from an EMBL/GenBank/DDBJ whole genome shotgun (WGS) entry which is preliminary data.</text>
</comment>